<dbReference type="AlphaFoldDB" id="A0A9N9MNE9"/>
<accession>A0A9N9MNE9</accession>
<dbReference type="EMBL" id="OU892280">
    <property type="protein sequence ID" value="CAG9767672.1"/>
    <property type="molecule type" value="Genomic_DNA"/>
</dbReference>
<dbReference type="Proteomes" id="UP001152799">
    <property type="component" value="Chromosome 4"/>
</dbReference>
<evidence type="ECO:0000313" key="1">
    <source>
        <dbReference type="EMBL" id="CAG9767672.1"/>
    </source>
</evidence>
<organism evidence="1 2">
    <name type="scientific">Ceutorhynchus assimilis</name>
    <name type="common">cabbage seed weevil</name>
    <dbReference type="NCBI Taxonomy" id="467358"/>
    <lineage>
        <taxon>Eukaryota</taxon>
        <taxon>Metazoa</taxon>
        <taxon>Ecdysozoa</taxon>
        <taxon>Arthropoda</taxon>
        <taxon>Hexapoda</taxon>
        <taxon>Insecta</taxon>
        <taxon>Pterygota</taxon>
        <taxon>Neoptera</taxon>
        <taxon>Endopterygota</taxon>
        <taxon>Coleoptera</taxon>
        <taxon>Polyphaga</taxon>
        <taxon>Cucujiformia</taxon>
        <taxon>Curculionidae</taxon>
        <taxon>Ceutorhynchinae</taxon>
        <taxon>Ceutorhynchus</taxon>
    </lineage>
</organism>
<sequence length="101" mass="11893">MEVCNCVRYGEIADKSRVFTFGDLRPSEPKLPVPENSCIFWKTVRTSHEDYRPDKPILIKQVPKKQEDEIVEAFDTKWIPLMNHLISERFVKETKIVGRPF</sequence>
<protein>
    <submittedName>
        <fullName evidence="1">Uncharacterized protein</fullName>
    </submittedName>
</protein>
<proteinExistence type="predicted"/>
<dbReference type="OrthoDB" id="7460248at2759"/>
<name>A0A9N9MNE9_9CUCU</name>
<keyword evidence="2" id="KW-1185">Reference proteome</keyword>
<reference evidence="1" key="1">
    <citation type="submission" date="2022-01" db="EMBL/GenBank/DDBJ databases">
        <authorList>
            <person name="King R."/>
        </authorList>
    </citation>
    <scope>NUCLEOTIDE SEQUENCE</scope>
</reference>
<evidence type="ECO:0000313" key="2">
    <source>
        <dbReference type="Proteomes" id="UP001152799"/>
    </source>
</evidence>
<gene>
    <name evidence="1" type="ORF">CEUTPL_LOCUS8231</name>
</gene>